<dbReference type="PROSITE" id="PS52016">
    <property type="entry name" value="TONB_DEPENDENT_REC_3"/>
    <property type="match status" value="1"/>
</dbReference>
<dbReference type="InterPro" id="IPR039426">
    <property type="entry name" value="TonB-dep_rcpt-like"/>
</dbReference>
<keyword evidence="9 10" id="KW-0998">Cell outer membrane</keyword>
<protein>
    <submittedName>
        <fullName evidence="15">TonB-dependent receptor</fullName>
    </submittedName>
</protein>
<dbReference type="GeneID" id="44131093"/>
<dbReference type="Pfam" id="PF07660">
    <property type="entry name" value="STN"/>
    <property type="match status" value="1"/>
</dbReference>
<dbReference type="GO" id="GO:0009279">
    <property type="term" value="C:cell outer membrane"/>
    <property type="evidence" value="ECO:0007669"/>
    <property type="project" value="UniProtKB-SubCell"/>
</dbReference>
<proteinExistence type="inferred from homology"/>
<keyword evidence="4" id="KW-0410">Iron transport</keyword>
<feature type="chain" id="PRO_5042582600" evidence="13">
    <location>
        <begin position="27"/>
        <end position="982"/>
    </location>
</feature>
<reference evidence="15 16" key="1">
    <citation type="submission" date="2018-07" db="EMBL/GenBank/DDBJ databases">
        <title>Genomic and Epidemiologic Investigation of an Indolent Hospital Outbreak.</title>
        <authorList>
            <person name="Johnson R.C."/>
            <person name="Deming C."/>
            <person name="Conlan S."/>
            <person name="Zellmer C.J."/>
            <person name="Michelin A.V."/>
            <person name="Lee-Lin S."/>
            <person name="Thomas P.J."/>
            <person name="Park M."/>
            <person name="Weingarten R.A."/>
            <person name="Less J."/>
            <person name="Dekker J.P."/>
            <person name="Frank K.M."/>
            <person name="Musser K.A."/>
            <person name="Mcquiston J.R."/>
            <person name="Henderson D.K."/>
            <person name="Lau A.F."/>
            <person name="Palmore T.N."/>
            <person name="Segre J.A."/>
        </authorList>
    </citation>
    <scope>NUCLEOTIDE SEQUENCE [LARGE SCALE GENOMIC DNA]</scope>
    <source>
        <strain evidence="15 16">SK-NIH.Env10_0317</strain>
    </source>
</reference>
<keyword evidence="15" id="KW-0675">Receptor</keyword>
<comment type="caution">
    <text evidence="15">The sequence shown here is derived from an EMBL/GenBank/DDBJ whole genome shotgun (WGS) entry which is preliminary data.</text>
</comment>
<organism evidence="15 16">
    <name type="scientific">Sphingomonas koreensis</name>
    <dbReference type="NCBI Taxonomy" id="93064"/>
    <lineage>
        <taxon>Bacteria</taxon>
        <taxon>Pseudomonadati</taxon>
        <taxon>Pseudomonadota</taxon>
        <taxon>Alphaproteobacteria</taxon>
        <taxon>Sphingomonadales</taxon>
        <taxon>Sphingomonadaceae</taxon>
        <taxon>Sphingomonas</taxon>
    </lineage>
</organism>
<dbReference type="PANTHER" id="PTHR47234:SF1">
    <property type="entry name" value="TONB-DEPENDENT RECEPTOR"/>
    <property type="match status" value="1"/>
</dbReference>
<evidence type="ECO:0000256" key="7">
    <source>
        <dbReference type="ARBA" id="ARBA00023077"/>
    </source>
</evidence>
<sequence>MRPARTWARHTQWLLAAAVVPLPAVAGARETKIEFNIAAGPLDRALTQYAQTTRRQLLYSSALVANRTSPGLRGQHSADRALALLLVQTGLRVRRAGNAYVLVAASPSRATAETVRSPVDRRSRPIEARPPAPTPVQPEAEPAPIVVTGSHIRGAGAGSSPLVTVSRDEIDRAGQSTVGAAIAALPQNFGGTSSEDTSLTSSDRSTYNEGLGSGANLRGLGSDATLTLINGRRVAGAGGQAEFTDISMIPLAAVERIEVLTDGASAIYGSDAVGGVINVILRKTFKGGETRFYSGVPTQGGASEIQLGQVVGTAWEGGHMLVAYEYSRRERLTAAQRDYTRTADLRSLGGSDWRSFLSNPGTILGFSSTGALVPLYAVPSGQNGRNLTPGDFRPGANLENFREHADTLPRQERHSGYATIEQELSDKVRLFAEGRYGRRDFSFNGQASTAILQVLPNNPYFVSPTGAPFTLVGYSFARELGPIRQRGRIEAWNAAAGLTMDAFDDWQIDAHGSYSAERSRLRGSNYVQSHYLNEALGTRPDDPSTAFSTTTHGFFNPFGDGAVNSRAILDFIGQGWTATRLDSRVASATLKADGTLFELSGGRVRLAIGGTYRHDQFERDGENFTSDPIPRPFNRTNAGRSVTAGFAELAIPVFGEGNARPGLRRLTLSAAVRHERYSDFGDTTNPKLGLVWEPAEGLTLRGSYGTSFRAPAIRELRDPLTVSYSPLRDIDGKTLSVMTLFGGNPDLKPETARSLTLGLRYSPPDAKRWRFELGYFETHFRDRIERPAADNITQALTNPVFAPYVRRVDPVGSAADRALLLDYLNHPGSLLPPSFYPPEFFRAILDARLVNSTRLTVRGIDFAVNGGFAAGGGEVSLALSASHMIDYQRQITPLAAAIEQVGTLADPPSWRGRASASFDRSSWGASTTLNYTNSYLEDGQPAQCSRLLAAGLRILRCAQGAGHGASIRQATSQRMFAAPERG</sequence>
<evidence type="ECO:0000259" key="14">
    <source>
        <dbReference type="SMART" id="SM00965"/>
    </source>
</evidence>
<name>A0AAJ4S2D5_9SPHN</name>
<dbReference type="AlphaFoldDB" id="A0AAJ4S2D5"/>
<evidence type="ECO:0000256" key="1">
    <source>
        <dbReference type="ARBA" id="ARBA00004571"/>
    </source>
</evidence>
<keyword evidence="6" id="KW-0408">Iron</keyword>
<evidence type="ECO:0000256" key="5">
    <source>
        <dbReference type="ARBA" id="ARBA00022692"/>
    </source>
</evidence>
<evidence type="ECO:0000256" key="11">
    <source>
        <dbReference type="RuleBase" id="RU003357"/>
    </source>
</evidence>
<dbReference type="EMBL" id="QQWO01000015">
    <property type="protein sequence ID" value="RSV00657.1"/>
    <property type="molecule type" value="Genomic_DNA"/>
</dbReference>
<keyword evidence="2 10" id="KW-0813">Transport</keyword>
<dbReference type="RefSeq" id="WP_083629214.1">
    <property type="nucleotide sequence ID" value="NZ_CP018820.1"/>
</dbReference>
<dbReference type="PANTHER" id="PTHR47234">
    <property type="match status" value="1"/>
</dbReference>
<feature type="signal peptide" evidence="13">
    <location>
        <begin position="1"/>
        <end position="26"/>
    </location>
</feature>
<evidence type="ECO:0000256" key="13">
    <source>
        <dbReference type="SAM" id="SignalP"/>
    </source>
</evidence>
<dbReference type="InterPro" id="IPR037066">
    <property type="entry name" value="Plug_dom_sf"/>
</dbReference>
<evidence type="ECO:0000256" key="3">
    <source>
        <dbReference type="ARBA" id="ARBA00022452"/>
    </source>
</evidence>
<dbReference type="Pfam" id="PF00593">
    <property type="entry name" value="TonB_dep_Rec_b-barrel"/>
    <property type="match status" value="1"/>
</dbReference>
<evidence type="ECO:0000313" key="15">
    <source>
        <dbReference type="EMBL" id="RSV00657.1"/>
    </source>
</evidence>
<accession>A0AAJ4S2D5</accession>
<keyword evidence="4" id="KW-0406">Ion transport</keyword>
<evidence type="ECO:0000256" key="6">
    <source>
        <dbReference type="ARBA" id="ARBA00023004"/>
    </source>
</evidence>
<evidence type="ECO:0000313" key="16">
    <source>
        <dbReference type="Proteomes" id="UP000286681"/>
    </source>
</evidence>
<evidence type="ECO:0000256" key="9">
    <source>
        <dbReference type="ARBA" id="ARBA00023237"/>
    </source>
</evidence>
<evidence type="ECO:0000256" key="12">
    <source>
        <dbReference type="SAM" id="MobiDB-lite"/>
    </source>
</evidence>
<keyword evidence="13" id="KW-0732">Signal</keyword>
<dbReference type="InterPro" id="IPR036942">
    <property type="entry name" value="Beta-barrel_TonB_sf"/>
</dbReference>
<dbReference type="InterPro" id="IPR011662">
    <property type="entry name" value="Secretin/TonB_short_N"/>
</dbReference>
<dbReference type="GO" id="GO:0006826">
    <property type="term" value="P:iron ion transport"/>
    <property type="evidence" value="ECO:0007669"/>
    <property type="project" value="UniProtKB-KW"/>
</dbReference>
<comment type="similarity">
    <text evidence="10 11">Belongs to the TonB-dependent receptor family.</text>
</comment>
<feature type="compositionally biased region" description="Basic and acidic residues" evidence="12">
    <location>
        <begin position="118"/>
        <end position="127"/>
    </location>
</feature>
<gene>
    <name evidence="15" type="ORF">CA257_16370</name>
</gene>
<evidence type="ECO:0000256" key="8">
    <source>
        <dbReference type="ARBA" id="ARBA00023136"/>
    </source>
</evidence>
<dbReference type="Proteomes" id="UP000286681">
    <property type="component" value="Unassembled WGS sequence"/>
</dbReference>
<dbReference type="SUPFAM" id="SSF56935">
    <property type="entry name" value="Porins"/>
    <property type="match status" value="1"/>
</dbReference>
<feature type="region of interest" description="Disordered" evidence="12">
    <location>
        <begin position="113"/>
        <end position="140"/>
    </location>
</feature>
<feature type="domain" description="Secretin/TonB short N-terminal" evidence="14">
    <location>
        <begin position="55"/>
        <end position="105"/>
    </location>
</feature>
<dbReference type="Pfam" id="PF07715">
    <property type="entry name" value="Plug"/>
    <property type="match status" value="1"/>
</dbReference>
<comment type="subcellular location">
    <subcellularLocation>
        <location evidence="1 10">Cell outer membrane</location>
        <topology evidence="1 10">Multi-pass membrane protein</topology>
    </subcellularLocation>
</comment>
<evidence type="ECO:0000256" key="4">
    <source>
        <dbReference type="ARBA" id="ARBA00022496"/>
    </source>
</evidence>
<keyword evidence="3 10" id="KW-1134">Transmembrane beta strand</keyword>
<dbReference type="Gene3D" id="2.170.130.10">
    <property type="entry name" value="TonB-dependent receptor, plug domain"/>
    <property type="match status" value="1"/>
</dbReference>
<evidence type="ECO:0000256" key="10">
    <source>
        <dbReference type="PROSITE-ProRule" id="PRU01360"/>
    </source>
</evidence>
<dbReference type="SMART" id="SM00965">
    <property type="entry name" value="STN"/>
    <property type="match status" value="1"/>
</dbReference>
<keyword evidence="8 10" id="KW-0472">Membrane</keyword>
<dbReference type="Gene3D" id="2.40.170.20">
    <property type="entry name" value="TonB-dependent receptor, beta-barrel domain"/>
    <property type="match status" value="1"/>
</dbReference>
<keyword evidence="7 11" id="KW-0798">TonB box</keyword>
<dbReference type="InterPro" id="IPR012910">
    <property type="entry name" value="Plug_dom"/>
</dbReference>
<keyword evidence="5 10" id="KW-0812">Transmembrane</keyword>
<dbReference type="Gene3D" id="3.55.50.30">
    <property type="match status" value="1"/>
</dbReference>
<evidence type="ECO:0000256" key="2">
    <source>
        <dbReference type="ARBA" id="ARBA00022448"/>
    </source>
</evidence>
<dbReference type="InterPro" id="IPR000531">
    <property type="entry name" value="Beta-barrel_TonB"/>
</dbReference>